<dbReference type="GO" id="GO:0051539">
    <property type="term" value="F:4 iron, 4 sulfur cluster binding"/>
    <property type="evidence" value="ECO:0007669"/>
    <property type="project" value="UniProtKB-UniRule"/>
</dbReference>
<dbReference type="InterPro" id="IPR005759">
    <property type="entry name" value="Nth"/>
</dbReference>
<evidence type="ECO:0000256" key="3">
    <source>
        <dbReference type="ARBA" id="ARBA00022723"/>
    </source>
</evidence>
<dbReference type="InterPro" id="IPR004036">
    <property type="entry name" value="Endonuclease-III-like_CS2"/>
</dbReference>
<dbReference type="SMART" id="SM00478">
    <property type="entry name" value="ENDO3c"/>
    <property type="match status" value="1"/>
</dbReference>
<dbReference type="InterPro" id="IPR003265">
    <property type="entry name" value="HhH-GPD_domain"/>
</dbReference>
<feature type="binding site" evidence="12">
    <location>
        <position position="200"/>
    </location>
    <ligand>
        <name>[4Fe-4S] cluster</name>
        <dbReference type="ChEBI" id="CHEBI:49883"/>
    </ligand>
</feature>
<keyword evidence="7 12" id="KW-0411">Iron-sulfur</keyword>
<keyword evidence="4 12" id="KW-0227">DNA damage</keyword>
<evidence type="ECO:0000256" key="4">
    <source>
        <dbReference type="ARBA" id="ARBA00022763"/>
    </source>
</evidence>
<dbReference type="GO" id="GO:0019104">
    <property type="term" value="F:DNA N-glycosylase activity"/>
    <property type="evidence" value="ECO:0007669"/>
    <property type="project" value="UniProtKB-UniRule"/>
</dbReference>
<organism evidence="14 15">
    <name type="scientific">Streptococcus gallolyticus</name>
    <dbReference type="NCBI Taxonomy" id="315405"/>
    <lineage>
        <taxon>Bacteria</taxon>
        <taxon>Bacillati</taxon>
        <taxon>Bacillota</taxon>
        <taxon>Bacilli</taxon>
        <taxon>Lactobacillales</taxon>
        <taxon>Streptococcaceae</taxon>
        <taxon>Streptococcus</taxon>
    </lineage>
</organism>
<comment type="similarity">
    <text evidence="1 12">Belongs to the Nth/MutY family.</text>
</comment>
<feature type="domain" description="HhH-GPD" evidence="13">
    <location>
        <begin position="40"/>
        <end position="188"/>
    </location>
</feature>
<keyword evidence="5 12" id="KW-0378">Hydrolase</keyword>
<dbReference type="FunFam" id="1.10.340.30:FF:000001">
    <property type="entry name" value="Endonuclease III"/>
    <property type="match status" value="1"/>
</dbReference>
<dbReference type="Pfam" id="PF10576">
    <property type="entry name" value="EndIII_4Fe-2S"/>
    <property type="match status" value="1"/>
</dbReference>
<dbReference type="SUPFAM" id="SSF48150">
    <property type="entry name" value="DNA-glycosylase"/>
    <property type="match status" value="1"/>
</dbReference>
<dbReference type="Gene3D" id="1.10.1670.10">
    <property type="entry name" value="Helix-hairpin-Helix base-excision DNA repair enzymes (C-terminal)"/>
    <property type="match status" value="1"/>
</dbReference>
<proteinExistence type="inferred from homology"/>
<evidence type="ECO:0000256" key="10">
    <source>
        <dbReference type="ARBA" id="ARBA00023239"/>
    </source>
</evidence>
<evidence type="ECO:0000313" key="15">
    <source>
        <dbReference type="Proteomes" id="UP000182712"/>
    </source>
</evidence>
<dbReference type="Pfam" id="PF00730">
    <property type="entry name" value="HhH-GPD"/>
    <property type="match status" value="1"/>
</dbReference>
<keyword evidence="3 12" id="KW-0479">Metal-binding</keyword>
<keyword evidence="9 12" id="KW-0234">DNA repair</keyword>
<dbReference type="NCBIfam" id="TIGR01083">
    <property type="entry name" value="nth"/>
    <property type="match status" value="1"/>
</dbReference>
<dbReference type="CDD" id="cd00056">
    <property type="entry name" value="ENDO3c"/>
    <property type="match status" value="1"/>
</dbReference>
<sequence length="216" mass="24640">MRVGRERLKKILAIIGEMYPEARGELEWETPFQLLIAVILSAQTTDKAVNKITPNLWKKYPEIADLANANLEDVEDCLRTIGLYKNKAKNIVKTARVILRDFDGKVPKTHKELESLPGVGRKTANVVLAEVYGIPSIAVDTHVSRIAKRLNISAPDADVTEIEQDLMKKIPKKDWILTHHRLIFFGRYHCLAKKPKCDICPVQSYCKYYKDNVKNN</sequence>
<dbReference type="PANTHER" id="PTHR10359:SF18">
    <property type="entry name" value="ENDONUCLEASE III"/>
    <property type="match status" value="1"/>
</dbReference>
<evidence type="ECO:0000256" key="12">
    <source>
        <dbReference type="HAMAP-Rule" id="MF_00942"/>
    </source>
</evidence>
<dbReference type="PIRSF" id="PIRSF001435">
    <property type="entry name" value="Nth"/>
    <property type="match status" value="1"/>
</dbReference>
<evidence type="ECO:0000256" key="6">
    <source>
        <dbReference type="ARBA" id="ARBA00023004"/>
    </source>
</evidence>
<protein>
    <recommendedName>
        <fullName evidence="12">Endonuclease III</fullName>
        <ecNumber evidence="12">4.2.99.18</ecNumber>
    </recommendedName>
    <alternativeName>
        <fullName evidence="12">DNA-(apurinic or apyrimidinic site) lyase</fullName>
    </alternativeName>
</protein>
<comment type="cofactor">
    <cofactor evidence="12">
        <name>[4Fe-4S] cluster</name>
        <dbReference type="ChEBI" id="CHEBI:49883"/>
    </cofactor>
    <text evidence="12">Binds 1 [4Fe-4S] cluster.</text>
</comment>
<reference evidence="14 15" key="1">
    <citation type="submission" date="2016-10" db="EMBL/GenBank/DDBJ databases">
        <authorList>
            <person name="de Groot N.N."/>
        </authorList>
    </citation>
    <scope>NUCLEOTIDE SEQUENCE [LARGE SCALE GENOMIC DNA]</scope>
    <source>
        <strain evidence="14 15">VTM2R47</strain>
    </source>
</reference>
<dbReference type="InterPro" id="IPR023170">
    <property type="entry name" value="HhH_base_excis_C"/>
</dbReference>
<keyword evidence="2 12" id="KW-0004">4Fe-4S</keyword>
<dbReference type="GO" id="GO:0003677">
    <property type="term" value="F:DNA binding"/>
    <property type="evidence" value="ECO:0007669"/>
    <property type="project" value="UniProtKB-UniRule"/>
</dbReference>
<keyword evidence="14" id="KW-0540">Nuclease</keyword>
<evidence type="ECO:0000256" key="7">
    <source>
        <dbReference type="ARBA" id="ARBA00023014"/>
    </source>
</evidence>
<dbReference type="HAMAP" id="MF_00942">
    <property type="entry name" value="Nth"/>
    <property type="match status" value="1"/>
</dbReference>
<evidence type="ECO:0000256" key="8">
    <source>
        <dbReference type="ARBA" id="ARBA00023125"/>
    </source>
</evidence>
<dbReference type="FunFam" id="1.10.1670.10:FF:000001">
    <property type="entry name" value="Endonuclease III"/>
    <property type="match status" value="1"/>
</dbReference>
<keyword evidence="10 12" id="KW-0456">Lyase</keyword>
<feature type="binding site" evidence="12">
    <location>
        <position position="197"/>
    </location>
    <ligand>
        <name>[4Fe-4S] cluster</name>
        <dbReference type="ChEBI" id="CHEBI:49883"/>
    </ligand>
</feature>
<evidence type="ECO:0000256" key="11">
    <source>
        <dbReference type="ARBA" id="ARBA00023295"/>
    </source>
</evidence>
<dbReference type="PROSITE" id="PS00764">
    <property type="entry name" value="ENDONUCLEASE_III_1"/>
    <property type="match status" value="1"/>
</dbReference>
<keyword evidence="8 12" id="KW-0238">DNA-binding</keyword>
<evidence type="ECO:0000256" key="2">
    <source>
        <dbReference type="ARBA" id="ARBA00022485"/>
    </source>
</evidence>
<evidence type="ECO:0000313" key="14">
    <source>
        <dbReference type="EMBL" id="SER60835.1"/>
    </source>
</evidence>
<comment type="function">
    <text evidence="12">DNA repair enzyme that has both DNA N-glycosylase activity and AP-lyase activity. The DNA N-glycosylase activity releases various damaged pyrimidines from DNA by cleaving the N-glycosidic bond, leaving an AP (apurinic/apyrimidinic) site. The AP-lyase activity cleaves the phosphodiester bond 3' to the AP site by a beta-elimination, leaving a 3'-terminal unsaturated sugar and a product with a terminal 5'-phosphate.</text>
</comment>
<comment type="catalytic activity">
    <reaction evidence="12">
        <text>2'-deoxyribonucleotide-(2'-deoxyribose 5'-phosphate)-2'-deoxyribonucleotide-DNA = a 3'-end 2'-deoxyribonucleotide-(2,3-dehydro-2,3-deoxyribose 5'-phosphate)-DNA + a 5'-end 5'-phospho-2'-deoxyribonucleoside-DNA + H(+)</text>
        <dbReference type="Rhea" id="RHEA:66592"/>
        <dbReference type="Rhea" id="RHEA-COMP:13180"/>
        <dbReference type="Rhea" id="RHEA-COMP:16897"/>
        <dbReference type="Rhea" id="RHEA-COMP:17067"/>
        <dbReference type="ChEBI" id="CHEBI:15378"/>
        <dbReference type="ChEBI" id="CHEBI:136412"/>
        <dbReference type="ChEBI" id="CHEBI:157695"/>
        <dbReference type="ChEBI" id="CHEBI:167181"/>
        <dbReference type="EC" id="4.2.99.18"/>
    </reaction>
</comment>
<dbReference type="InterPro" id="IPR003651">
    <property type="entry name" value="Endonuclease3_FeS-loop_motif"/>
</dbReference>
<dbReference type="RefSeq" id="WP_074627573.1">
    <property type="nucleotide sequence ID" value="NZ_FOGM01000006.1"/>
</dbReference>
<gene>
    <name evidence="12" type="primary">nth</name>
    <name evidence="14" type="ORF">SAMN04487840_10629</name>
</gene>
<dbReference type="Gene3D" id="1.10.340.30">
    <property type="entry name" value="Hypothetical protein, domain 2"/>
    <property type="match status" value="1"/>
</dbReference>
<accession>A0A1H9QKW9</accession>
<dbReference type="Proteomes" id="UP000182712">
    <property type="component" value="Unassembled WGS sequence"/>
</dbReference>
<feature type="binding site" evidence="12">
    <location>
        <position position="206"/>
    </location>
    <ligand>
        <name>[4Fe-4S] cluster</name>
        <dbReference type="ChEBI" id="CHEBI:49883"/>
    </ligand>
</feature>
<keyword evidence="6 12" id="KW-0408">Iron</keyword>
<dbReference type="InterPro" id="IPR011257">
    <property type="entry name" value="DNA_glycosylase"/>
</dbReference>
<dbReference type="PANTHER" id="PTHR10359">
    <property type="entry name" value="A/G-SPECIFIC ADENINE GLYCOSYLASE/ENDONUCLEASE III"/>
    <property type="match status" value="1"/>
</dbReference>
<dbReference type="EC" id="4.2.99.18" evidence="12"/>
<dbReference type="GO" id="GO:0006285">
    <property type="term" value="P:base-excision repair, AP site formation"/>
    <property type="evidence" value="ECO:0007669"/>
    <property type="project" value="TreeGrafter"/>
</dbReference>
<evidence type="ECO:0000259" key="13">
    <source>
        <dbReference type="SMART" id="SM00478"/>
    </source>
</evidence>
<dbReference type="AlphaFoldDB" id="A0A1H9QKW9"/>
<dbReference type="PROSITE" id="PS01155">
    <property type="entry name" value="ENDONUCLEASE_III_2"/>
    <property type="match status" value="1"/>
</dbReference>
<dbReference type="EMBL" id="FOGM01000006">
    <property type="protein sequence ID" value="SER60835.1"/>
    <property type="molecule type" value="Genomic_DNA"/>
</dbReference>
<evidence type="ECO:0000256" key="9">
    <source>
        <dbReference type="ARBA" id="ARBA00023204"/>
    </source>
</evidence>
<feature type="binding site" evidence="12">
    <location>
        <position position="190"/>
    </location>
    <ligand>
        <name>[4Fe-4S] cluster</name>
        <dbReference type="ChEBI" id="CHEBI:49883"/>
    </ligand>
</feature>
<dbReference type="GO" id="GO:0140078">
    <property type="term" value="F:class I DNA-(apurinic or apyrimidinic site) endonuclease activity"/>
    <property type="evidence" value="ECO:0007669"/>
    <property type="project" value="UniProtKB-EC"/>
</dbReference>
<dbReference type="GO" id="GO:0046872">
    <property type="term" value="F:metal ion binding"/>
    <property type="evidence" value="ECO:0007669"/>
    <property type="project" value="UniProtKB-KW"/>
</dbReference>
<dbReference type="SMART" id="SM00525">
    <property type="entry name" value="FES"/>
    <property type="match status" value="1"/>
</dbReference>
<dbReference type="InterPro" id="IPR004035">
    <property type="entry name" value="Endouclease-III_FeS-bd_BS"/>
</dbReference>
<dbReference type="InterPro" id="IPR000445">
    <property type="entry name" value="HhH_motif"/>
</dbReference>
<evidence type="ECO:0000256" key="5">
    <source>
        <dbReference type="ARBA" id="ARBA00022801"/>
    </source>
</evidence>
<name>A0A1H9QKW9_9STRE</name>
<evidence type="ECO:0000256" key="1">
    <source>
        <dbReference type="ARBA" id="ARBA00008343"/>
    </source>
</evidence>
<keyword evidence="11 12" id="KW-0326">Glycosidase</keyword>
<dbReference type="Pfam" id="PF00633">
    <property type="entry name" value="HHH"/>
    <property type="match status" value="1"/>
</dbReference>
<keyword evidence="14" id="KW-0255">Endonuclease</keyword>